<evidence type="ECO:0000256" key="4">
    <source>
        <dbReference type="ARBA" id="ARBA00022741"/>
    </source>
</evidence>
<dbReference type="InterPro" id="IPR036388">
    <property type="entry name" value="WH-like_DNA-bd_sf"/>
</dbReference>
<dbReference type="Pfam" id="PF23598">
    <property type="entry name" value="LRR_14"/>
    <property type="match status" value="1"/>
</dbReference>
<dbReference type="Pfam" id="PF23559">
    <property type="entry name" value="WHD_DRP"/>
    <property type="match status" value="1"/>
</dbReference>
<reference evidence="12 13" key="1">
    <citation type="journal article" date="2010" name="Nature">
        <title>Genome sequencing and analysis of the model grass Brachypodium distachyon.</title>
        <authorList>
            <consortium name="International Brachypodium Initiative"/>
        </authorList>
    </citation>
    <scope>NUCLEOTIDE SEQUENCE [LARGE SCALE GENOMIC DNA]</scope>
    <source>
        <strain evidence="12 13">Bd21</strain>
    </source>
</reference>
<keyword evidence="3" id="KW-0677">Repeat</keyword>
<dbReference type="PANTHER" id="PTHR23155:SF1167">
    <property type="entry name" value="OS08G0412100 PROTEIN"/>
    <property type="match status" value="1"/>
</dbReference>
<dbReference type="InterPro" id="IPR038005">
    <property type="entry name" value="RX-like_CC"/>
</dbReference>
<protein>
    <recommendedName>
        <fullName evidence="15">AAA+ ATPase domain-containing protein</fullName>
    </recommendedName>
</protein>
<dbReference type="FunFam" id="1.10.10.10:FF:000322">
    <property type="entry name" value="Probable disease resistance protein At1g63360"/>
    <property type="match status" value="1"/>
</dbReference>
<dbReference type="EnsemblPlants" id="KQK08045">
    <property type="protein sequence ID" value="KQK08045"/>
    <property type="gene ID" value="BRADI_2g39207v3"/>
</dbReference>
<dbReference type="SUPFAM" id="SSF52540">
    <property type="entry name" value="P-loop containing nucleoside triphosphate hydrolases"/>
    <property type="match status" value="1"/>
</dbReference>
<gene>
    <name evidence="12" type="ORF">BRADI_2g39207v3</name>
</gene>
<accession>A0A0Q3GBZ8</accession>
<dbReference type="PANTHER" id="PTHR23155">
    <property type="entry name" value="DISEASE RESISTANCE PROTEIN RP"/>
    <property type="match status" value="1"/>
</dbReference>
<dbReference type="InterPro" id="IPR032675">
    <property type="entry name" value="LRR_dom_sf"/>
</dbReference>
<evidence type="ECO:0008006" key="15">
    <source>
        <dbReference type="Google" id="ProtNLM"/>
    </source>
</evidence>
<feature type="domain" description="Disease resistance R13L4/SHOC-2-like LRR" evidence="11">
    <location>
        <begin position="542"/>
        <end position="909"/>
    </location>
</feature>
<dbReference type="Gene3D" id="1.20.5.4130">
    <property type="match status" value="1"/>
</dbReference>
<dbReference type="PRINTS" id="PR00364">
    <property type="entry name" value="DISEASERSIST"/>
</dbReference>
<dbReference type="OrthoDB" id="611041at2759"/>
<feature type="domain" description="Disease resistance protein winged helix" evidence="10">
    <location>
        <begin position="438"/>
        <end position="499"/>
    </location>
</feature>
<evidence type="ECO:0000256" key="2">
    <source>
        <dbReference type="ARBA" id="ARBA00022614"/>
    </source>
</evidence>
<dbReference type="InParanoid" id="A0A0Q3GBZ8"/>
<dbReference type="InterPro" id="IPR055414">
    <property type="entry name" value="LRR_R13L4/SHOC2-like"/>
</dbReference>
<dbReference type="Pfam" id="PF18052">
    <property type="entry name" value="Rx_N"/>
    <property type="match status" value="1"/>
</dbReference>
<name>A0A0Q3GBZ8_BRADI</name>
<evidence type="ECO:0000256" key="7">
    <source>
        <dbReference type="SAM" id="SignalP"/>
    </source>
</evidence>
<dbReference type="InterPro" id="IPR041118">
    <property type="entry name" value="Rx_N"/>
</dbReference>
<dbReference type="GO" id="GO:0002758">
    <property type="term" value="P:innate immune response-activating signaling pathway"/>
    <property type="evidence" value="ECO:0007669"/>
    <property type="project" value="UniProtKB-ARBA"/>
</dbReference>
<evidence type="ECO:0000256" key="5">
    <source>
        <dbReference type="ARBA" id="ARBA00022821"/>
    </source>
</evidence>
<evidence type="ECO:0000313" key="14">
    <source>
        <dbReference type="Proteomes" id="UP000008810"/>
    </source>
</evidence>
<dbReference type="EMBL" id="CM000881">
    <property type="protein sequence ID" value="KQK08045.1"/>
    <property type="molecule type" value="Genomic_DNA"/>
</dbReference>
<sequence length="915" mass="102933">MAPVVSAALGALGPLLAKLTTLLADECGRLKGVRREIRSLRSELTSMHAALQSYSMLEDPSLQVKAWISLVRELAYDTEDCIDKFIQQLGDGRQQGGIKEVFRNTVRRLKTLRSRRRIASQIGDLKARVIEVQEQKNRYKLDDIPRSTSDHVAVDPRLSALFAEEAHLVGIEGPRDDLAKWMVEEENSPVEHHRSVLSIVGSGGLGKTTLANQIYRKIQGHFQCQAIVSVSQKPDTKKIVKDVISQVPCQDGFTKDIDTWDEKKSIAKLRELLQDKRYLIIIDDIWSIPAWDAIKCAFPENNCSSKIIATTRIFAVARSCCPGDDDRIYEMEPLSAPHSERLFFRRIFGSENCCPDMFKEVSNEILKKCGGLPLAIISISSLLANRPVVKEEWERVKRSIGSALDKDKSLEGVNSILSLSYNDLPPNLKTCLLYLSHFPEDYVIERERLVRRWIAEGFISEERGQTQQEVAENCFYELINKSMVQAVDIGYDGKASACRNFITVINGAQAIWENSHGYIRRLSIQHIDQELASVLANKDLRHVRSLTVTDSDCIKHLPSIAQFETLRVLDLEGCEGLEEYDMNGMDKLFHLKYLSFRSTGIPELPPGSVMLHNLETLDLRNTDIQELPAGITELVKLKHLLIVRDTYGELEGNTKIPNGIGNMRNLRAVSGFNITMSSKAAVEELGNLTSLDHLHVELDSGGSEEYKEMLLSSLCKLGASKLQSLELYSKEPTPLEFLDSWSPLPSSLQLFNMDTYYYLPRTPKWITPALTSLAYLDINLIEVTDDDLRRLGKLHALLSLELWLKSDPRERLKVQGFPSLKEFILVCRDNHGGAYVTFVEGAMPKLENLELPFHVSMARAYGFCFSIGHLPCLKEAEVHLYNKGAKYSETKAAAAVIRTEAGIHPNHPSVTIVEE</sequence>
<dbReference type="ExpressionAtlas" id="A0A0Q3GBZ8">
    <property type="expression patterns" value="baseline and differential"/>
</dbReference>
<keyword evidence="6" id="KW-0175">Coiled coil</keyword>
<reference evidence="13" key="3">
    <citation type="submission" date="2018-08" db="UniProtKB">
        <authorList>
            <consortium name="EnsemblPlants"/>
        </authorList>
    </citation>
    <scope>IDENTIFICATION</scope>
    <source>
        <strain evidence="13">cv. Bd21</strain>
    </source>
</reference>
<evidence type="ECO:0000313" key="13">
    <source>
        <dbReference type="EnsemblPlants" id="KQK08045"/>
    </source>
</evidence>
<dbReference type="Gene3D" id="3.80.10.10">
    <property type="entry name" value="Ribonuclease Inhibitor"/>
    <property type="match status" value="1"/>
</dbReference>
<evidence type="ECO:0000256" key="1">
    <source>
        <dbReference type="ARBA" id="ARBA00008894"/>
    </source>
</evidence>
<dbReference type="InterPro" id="IPR044974">
    <property type="entry name" value="Disease_R_plants"/>
</dbReference>
<reference evidence="12" key="2">
    <citation type="submission" date="2017-06" db="EMBL/GenBank/DDBJ databases">
        <title>WGS assembly of Brachypodium distachyon.</title>
        <authorList>
            <consortium name="The International Brachypodium Initiative"/>
            <person name="Lucas S."/>
            <person name="Harmon-Smith M."/>
            <person name="Lail K."/>
            <person name="Tice H."/>
            <person name="Grimwood J."/>
            <person name="Bruce D."/>
            <person name="Barry K."/>
            <person name="Shu S."/>
            <person name="Lindquist E."/>
            <person name="Wang M."/>
            <person name="Pitluck S."/>
            <person name="Vogel J.P."/>
            <person name="Garvin D.F."/>
            <person name="Mockler T.C."/>
            <person name="Schmutz J."/>
            <person name="Rokhsar D."/>
            <person name="Bevan M.W."/>
        </authorList>
    </citation>
    <scope>NUCLEOTIDE SEQUENCE</scope>
    <source>
        <strain evidence="12">Bd21</strain>
    </source>
</reference>
<dbReference type="GO" id="GO:0009626">
    <property type="term" value="P:plant-type hypersensitive response"/>
    <property type="evidence" value="ECO:0007669"/>
    <property type="project" value="UniProtKB-ARBA"/>
</dbReference>
<organism evidence="12">
    <name type="scientific">Brachypodium distachyon</name>
    <name type="common">Purple false brome</name>
    <name type="synonym">Trachynia distachya</name>
    <dbReference type="NCBI Taxonomy" id="15368"/>
    <lineage>
        <taxon>Eukaryota</taxon>
        <taxon>Viridiplantae</taxon>
        <taxon>Streptophyta</taxon>
        <taxon>Embryophyta</taxon>
        <taxon>Tracheophyta</taxon>
        <taxon>Spermatophyta</taxon>
        <taxon>Magnoliopsida</taxon>
        <taxon>Liliopsida</taxon>
        <taxon>Poales</taxon>
        <taxon>Poaceae</taxon>
        <taxon>BOP clade</taxon>
        <taxon>Pooideae</taxon>
        <taxon>Stipodae</taxon>
        <taxon>Brachypodieae</taxon>
        <taxon>Brachypodium</taxon>
    </lineage>
</organism>
<dbReference type="AlphaFoldDB" id="A0A0Q3GBZ8"/>
<dbReference type="Gramene" id="KQK08045">
    <property type="protein sequence ID" value="KQK08045"/>
    <property type="gene ID" value="BRADI_2g39207v3"/>
</dbReference>
<evidence type="ECO:0000256" key="6">
    <source>
        <dbReference type="ARBA" id="ARBA00023054"/>
    </source>
</evidence>
<evidence type="ECO:0000259" key="11">
    <source>
        <dbReference type="Pfam" id="PF23598"/>
    </source>
</evidence>
<evidence type="ECO:0000259" key="8">
    <source>
        <dbReference type="Pfam" id="PF00931"/>
    </source>
</evidence>
<evidence type="ECO:0000259" key="10">
    <source>
        <dbReference type="Pfam" id="PF23559"/>
    </source>
</evidence>
<dbReference type="InterPro" id="IPR002182">
    <property type="entry name" value="NB-ARC"/>
</dbReference>
<keyword evidence="7" id="KW-0732">Signal</keyword>
<dbReference type="InterPro" id="IPR042197">
    <property type="entry name" value="Apaf_helical"/>
</dbReference>
<dbReference type="Pfam" id="PF00931">
    <property type="entry name" value="NB-ARC"/>
    <property type="match status" value="1"/>
</dbReference>
<keyword evidence="4" id="KW-0547">Nucleotide-binding</keyword>
<evidence type="ECO:0000313" key="12">
    <source>
        <dbReference type="EMBL" id="KQK08045.1"/>
    </source>
</evidence>
<dbReference type="GO" id="GO:0043531">
    <property type="term" value="F:ADP binding"/>
    <property type="evidence" value="ECO:0007669"/>
    <property type="project" value="InterPro"/>
</dbReference>
<proteinExistence type="inferred from homology"/>
<dbReference type="GO" id="GO:0042742">
    <property type="term" value="P:defense response to bacterium"/>
    <property type="evidence" value="ECO:0007669"/>
    <property type="project" value="UniProtKB-ARBA"/>
</dbReference>
<dbReference type="CDD" id="cd14798">
    <property type="entry name" value="RX-CC_like"/>
    <property type="match status" value="1"/>
</dbReference>
<keyword evidence="2" id="KW-0433">Leucine-rich repeat</keyword>
<feature type="domain" description="NB-ARC" evidence="8">
    <location>
        <begin position="177"/>
        <end position="343"/>
    </location>
</feature>
<dbReference type="Gene3D" id="3.40.50.300">
    <property type="entry name" value="P-loop containing nucleotide triphosphate hydrolases"/>
    <property type="match status" value="1"/>
</dbReference>
<dbReference type="SUPFAM" id="SSF52058">
    <property type="entry name" value="L domain-like"/>
    <property type="match status" value="1"/>
</dbReference>
<dbReference type="Gene3D" id="1.10.8.430">
    <property type="entry name" value="Helical domain of apoptotic protease-activating factors"/>
    <property type="match status" value="1"/>
</dbReference>
<feature type="signal peptide" evidence="7">
    <location>
        <begin position="1"/>
        <end position="17"/>
    </location>
</feature>
<evidence type="ECO:0000259" key="9">
    <source>
        <dbReference type="Pfam" id="PF18052"/>
    </source>
</evidence>
<feature type="chain" id="PRO_5035999564" description="AAA+ ATPase domain-containing protein" evidence="7">
    <location>
        <begin position="18"/>
        <end position="915"/>
    </location>
</feature>
<evidence type="ECO:0000256" key="3">
    <source>
        <dbReference type="ARBA" id="ARBA00022737"/>
    </source>
</evidence>
<dbReference type="InterPro" id="IPR058922">
    <property type="entry name" value="WHD_DRP"/>
</dbReference>
<keyword evidence="14" id="KW-1185">Reference proteome</keyword>
<dbReference type="Gene3D" id="1.10.10.10">
    <property type="entry name" value="Winged helix-like DNA-binding domain superfamily/Winged helix DNA-binding domain"/>
    <property type="match status" value="1"/>
</dbReference>
<dbReference type="Proteomes" id="UP000008810">
    <property type="component" value="Chromosome 2"/>
</dbReference>
<comment type="similarity">
    <text evidence="1">Belongs to the disease resistance NB-LRR family.</text>
</comment>
<dbReference type="GO" id="GO:0098542">
    <property type="term" value="P:defense response to other organism"/>
    <property type="evidence" value="ECO:0000318"/>
    <property type="project" value="GO_Central"/>
</dbReference>
<dbReference type="FunFam" id="3.40.50.300:FF:001091">
    <property type="entry name" value="Probable disease resistance protein At1g61300"/>
    <property type="match status" value="1"/>
</dbReference>
<keyword evidence="5" id="KW-0611">Plant defense</keyword>
<feature type="domain" description="Disease resistance N-terminal" evidence="9">
    <location>
        <begin position="11"/>
        <end position="96"/>
    </location>
</feature>
<dbReference type="InterPro" id="IPR027417">
    <property type="entry name" value="P-loop_NTPase"/>
</dbReference>